<dbReference type="RefSeq" id="WP_071863683.1">
    <property type="nucleotide sequence ID" value="NZ_JBHLVQ010000015.1"/>
</dbReference>
<dbReference type="PANTHER" id="PTHR30514">
    <property type="entry name" value="GLUCOKINASE"/>
    <property type="match status" value="1"/>
</dbReference>
<dbReference type="Pfam" id="PF01380">
    <property type="entry name" value="SIS"/>
    <property type="match status" value="1"/>
</dbReference>
<dbReference type="CDD" id="cd05013">
    <property type="entry name" value="SIS_RpiR"/>
    <property type="match status" value="1"/>
</dbReference>
<dbReference type="GO" id="GO:0003677">
    <property type="term" value="F:DNA binding"/>
    <property type="evidence" value="ECO:0007669"/>
    <property type="project" value="UniProtKB-KW"/>
</dbReference>
<dbReference type="EMBL" id="JXKG01000001">
    <property type="protein sequence ID" value="OJG16730.1"/>
    <property type="molecule type" value="Genomic_DNA"/>
</dbReference>
<dbReference type="AlphaFoldDB" id="A0A1L8RAD0"/>
<dbReference type="PROSITE" id="PS51464">
    <property type="entry name" value="SIS"/>
    <property type="match status" value="1"/>
</dbReference>
<gene>
    <name evidence="6" type="ORF">RU96_GL000197</name>
</gene>
<evidence type="ECO:0000256" key="3">
    <source>
        <dbReference type="ARBA" id="ARBA00023163"/>
    </source>
</evidence>
<feature type="domain" description="HTH rpiR-type" evidence="4">
    <location>
        <begin position="1"/>
        <end position="74"/>
    </location>
</feature>
<comment type="caution">
    <text evidence="6">The sequence shown here is derived from an EMBL/GenBank/DDBJ whole genome shotgun (WGS) entry which is preliminary data.</text>
</comment>
<dbReference type="Proteomes" id="UP000182835">
    <property type="component" value="Unassembled WGS sequence"/>
</dbReference>
<dbReference type="InterPro" id="IPR036388">
    <property type="entry name" value="WH-like_DNA-bd_sf"/>
</dbReference>
<evidence type="ECO:0000256" key="1">
    <source>
        <dbReference type="ARBA" id="ARBA00023015"/>
    </source>
</evidence>
<dbReference type="PROSITE" id="PS51071">
    <property type="entry name" value="HTH_RPIR"/>
    <property type="match status" value="1"/>
</dbReference>
<evidence type="ECO:0000313" key="7">
    <source>
        <dbReference type="Proteomes" id="UP000182835"/>
    </source>
</evidence>
<evidence type="ECO:0000259" key="5">
    <source>
        <dbReference type="PROSITE" id="PS51464"/>
    </source>
</evidence>
<dbReference type="PANTHER" id="PTHR30514:SF10">
    <property type="entry name" value="MURR_RPIR FAMILY TRANSCRIPTIONAL REGULATOR"/>
    <property type="match status" value="1"/>
</dbReference>
<dbReference type="Gene3D" id="3.40.50.10490">
    <property type="entry name" value="Glucose-6-phosphate isomerase like protein, domain 1"/>
    <property type="match status" value="1"/>
</dbReference>
<dbReference type="Pfam" id="PF01418">
    <property type="entry name" value="HTH_6"/>
    <property type="match status" value="1"/>
</dbReference>
<organism evidence="6 7">
    <name type="scientific">Enterococcus canintestini</name>
    <dbReference type="NCBI Taxonomy" id="317010"/>
    <lineage>
        <taxon>Bacteria</taxon>
        <taxon>Bacillati</taxon>
        <taxon>Bacillota</taxon>
        <taxon>Bacilli</taxon>
        <taxon>Lactobacillales</taxon>
        <taxon>Enterococcaceae</taxon>
        <taxon>Enterococcus</taxon>
    </lineage>
</organism>
<dbReference type="STRING" id="317010.RU96_GL000197"/>
<evidence type="ECO:0000259" key="4">
    <source>
        <dbReference type="PROSITE" id="PS51071"/>
    </source>
</evidence>
<dbReference type="InterPro" id="IPR000281">
    <property type="entry name" value="HTH_RpiR"/>
</dbReference>
<dbReference type="InterPro" id="IPR035472">
    <property type="entry name" value="RpiR-like_SIS"/>
</dbReference>
<keyword evidence="3" id="KW-0804">Transcription</keyword>
<evidence type="ECO:0008006" key="8">
    <source>
        <dbReference type="Google" id="ProtNLM"/>
    </source>
</evidence>
<accession>A0A1L8RAD0</accession>
<dbReference type="Gene3D" id="1.10.10.10">
    <property type="entry name" value="Winged helix-like DNA-binding domain superfamily/Winged helix DNA-binding domain"/>
    <property type="match status" value="1"/>
</dbReference>
<sequence>MLIQEKIRQTNFSTAEQNVIDYILNRPQSLNLTIKEVAEAVFVHPSTLIRIAKKLDFNGWLEFKIAFVKEQEYLTHHFQTVDANLPFTPTDGLMRIASKLAQLEQTTISDTLSLLQHDSLKKAKELLLGARLTRIFGNNANTLIAQDFAVKMNRIGKIVTTSQIQGETAYEAYNLTINDIAILISYTGENKMILQTANILIQQQVPFIAITSIGDNSLTKLATCVLQMTTRERLYSKIGNFTTNLSITYLLDVLYSIVFAENYQQELDHLIKIGQKIDHRQISSTIMAEKKQPPVQIHDSFTPN</sequence>
<dbReference type="InterPro" id="IPR001347">
    <property type="entry name" value="SIS_dom"/>
</dbReference>
<dbReference type="SUPFAM" id="SSF46689">
    <property type="entry name" value="Homeodomain-like"/>
    <property type="match status" value="1"/>
</dbReference>
<dbReference type="GO" id="GO:0097367">
    <property type="term" value="F:carbohydrate derivative binding"/>
    <property type="evidence" value="ECO:0007669"/>
    <property type="project" value="InterPro"/>
</dbReference>
<dbReference type="GO" id="GO:0003700">
    <property type="term" value="F:DNA-binding transcription factor activity"/>
    <property type="evidence" value="ECO:0007669"/>
    <property type="project" value="InterPro"/>
</dbReference>
<dbReference type="OrthoDB" id="3684496at2"/>
<protein>
    <recommendedName>
        <fullName evidence="8">Sugar isomerase</fullName>
    </recommendedName>
</protein>
<dbReference type="InterPro" id="IPR009057">
    <property type="entry name" value="Homeodomain-like_sf"/>
</dbReference>
<dbReference type="InterPro" id="IPR047640">
    <property type="entry name" value="RpiR-like"/>
</dbReference>
<evidence type="ECO:0000313" key="6">
    <source>
        <dbReference type="EMBL" id="OJG16730.1"/>
    </source>
</evidence>
<keyword evidence="1" id="KW-0805">Transcription regulation</keyword>
<name>A0A1L8RAD0_9ENTE</name>
<reference evidence="6 7" key="1">
    <citation type="submission" date="2014-12" db="EMBL/GenBank/DDBJ databases">
        <title>Draft genome sequences of 29 type strains of Enterococci.</title>
        <authorList>
            <person name="Zhong Z."/>
            <person name="Sun Z."/>
            <person name="Liu W."/>
            <person name="Zhang W."/>
            <person name="Zhang H."/>
        </authorList>
    </citation>
    <scope>NUCLEOTIDE SEQUENCE [LARGE SCALE GENOMIC DNA]</scope>
    <source>
        <strain evidence="6 7">DSM 21207</strain>
    </source>
</reference>
<dbReference type="InterPro" id="IPR046348">
    <property type="entry name" value="SIS_dom_sf"/>
</dbReference>
<dbReference type="GO" id="GO:1901135">
    <property type="term" value="P:carbohydrate derivative metabolic process"/>
    <property type="evidence" value="ECO:0007669"/>
    <property type="project" value="InterPro"/>
</dbReference>
<evidence type="ECO:0000256" key="2">
    <source>
        <dbReference type="ARBA" id="ARBA00023125"/>
    </source>
</evidence>
<feature type="domain" description="SIS" evidence="5">
    <location>
        <begin position="123"/>
        <end position="261"/>
    </location>
</feature>
<keyword evidence="2" id="KW-0238">DNA-binding</keyword>
<dbReference type="SUPFAM" id="SSF53697">
    <property type="entry name" value="SIS domain"/>
    <property type="match status" value="1"/>
</dbReference>
<proteinExistence type="predicted"/>